<dbReference type="PANTHER" id="PTHR11839:SF18">
    <property type="entry name" value="NUDIX HYDROLASE DOMAIN-CONTAINING PROTEIN"/>
    <property type="match status" value="1"/>
</dbReference>
<dbReference type="GO" id="GO:0005829">
    <property type="term" value="C:cytosol"/>
    <property type="evidence" value="ECO:0007669"/>
    <property type="project" value="TreeGrafter"/>
</dbReference>
<comment type="caution">
    <text evidence="11">The sequence shown here is derived from an EMBL/GenBank/DDBJ whole genome shotgun (WGS) entry which is preliminary data.</text>
</comment>
<dbReference type="NCBIfam" id="TIGR00052">
    <property type="entry name" value="nudix-type nucleoside diphosphatase, YffH/AdpP family"/>
    <property type="match status" value="1"/>
</dbReference>
<dbReference type="AlphaFoldDB" id="A0A4R4D924"/>
<keyword evidence="9" id="KW-0460">Magnesium</keyword>
<evidence type="ECO:0000256" key="8">
    <source>
        <dbReference type="ARBA" id="ARBA00032272"/>
    </source>
</evidence>
<evidence type="ECO:0000313" key="12">
    <source>
        <dbReference type="Proteomes" id="UP000295023"/>
    </source>
</evidence>
<dbReference type="Gene3D" id="3.90.79.10">
    <property type="entry name" value="Nucleoside Triphosphate Pyrophosphohydrolase"/>
    <property type="match status" value="1"/>
</dbReference>
<dbReference type="Proteomes" id="UP000295023">
    <property type="component" value="Unassembled WGS sequence"/>
</dbReference>
<dbReference type="OrthoDB" id="5292471at2"/>
<comment type="similarity">
    <text evidence="3">Belongs to the Nudix hydrolase family. NudK subfamily.</text>
</comment>
<evidence type="ECO:0000256" key="5">
    <source>
        <dbReference type="ARBA" id="ARBA00016377"/>
    </source>
</evidence>
<keyword evidence="6" id="KW-0378">Hydrolase</keyword>
<feature type="binding site" evidence="9">
    <location>
        <position position="99"/>
    </location>
    <ligand>
        <name>Mg(2+)</name>
        <dbReference type="ChEBI" id="CHEBI:18420"/>
        <label>1</label>
    </ligand>
</feature>
<dbReference type="PROSITE" id="PS51462">
    <property type="entry name" value="NUDIX"/>
    <property type="match status" value="1"/>
</dbReference>
<dbReference type="PANTHER" id="PTHR11839">
    <property type="entry name" value="UDP/ADP-SUGAR PYROPHOSPHATASE"/>
    <property type="match status" value="1"/>
</dbReference>
<feature type="binding site" evidence="9">
    <location>
        <position position="103"/>
    </location>
    <ligand>
        <name>Mg(2+)</name>
        <dbReference type="ChEBI" id="CHEBI:18420"/>
        <label>1</label>
    </ligand>
</feature>
<evidence type="ECO:0000259" key="10">
    <source>
        <dbReference type="PROSITE" id="PS51462"/>
    </source>
</evidence>
<dbReference type="InterPro" id="IPR004385">
    <property type="entry name" value="NDP_pyrophosphatase"/>
</dbReference>
<evidence type="ECO:0000256" key="7">
    <source>
        <dbReference type="ARBA" id="ARBA00032162"/>
    </source>
</evidence>
<comment type="catalytic activity">
    <reaction evidence="1">
        <text>GDP-alpha-D-mannose + H2O = alpha-D-mannose 1-phosphate + GMP + 2 H(+)</text>
        <dbReference type="Rhea" id="RHEA:27978"/>
        <dbReference type="ChEBI" id="CHEBI:15377"/>
        <dbReference type="ChEBI" id="CHEBI:15378"/>
        <dbReference type="ChEBI" id="CHEBI:57527"/>
        <dbReference type="ChEBI" id="CHEBI:58115"/>
        <dbReference type="ChEBI" id="CHEBI:58409"/>
    </reaction>
</comment>
<dbReference type="InterPro" id="IPR015797">
    <property type="entry name" value="NUDIX_hydrolase-like_dom_sf"/>
</dbReference>
<gene>
    <name evidence="11" type="ORF">EXY23_21385</name>
</gene>
<accession>A0A4R4D924</accession>
<dbReference type="Pfam" id="PF00293">
    <property type="entry name" value="NUDIX"/>
    <property type="match status" value="1"/>
</dbReference>
<name>A0A4R4D924_9PROT</name>
<dbReference type="GO" id="GO:0046872">
    <property type="term" value="F:metal ion binding"/>
    <property type="evidence" value="ECO:0007669"/>
    <property type="project" value="UniProtKB-KW"/>
</dbReference>
<dbReference type="GO" id="GO:0019693">
    <property type="term" value="P:ribose phosphate metabolic process"/>
    <property type="evidence" value="ECO:0007669"/>
    <property type="project" value="TreeGrafter"/>
</dbReference>
<keyword evidence="9" id="KW-0479">Metal-binding</keyword>
<dbReference type="EMBL" id="SKBM01000026">
    <property type="protein sequence ID" value="TCZ55602.1"/>
    <property type="molecule type" value="Genomic_DNA"/>
</dbReference>
<evidence type="ECO:0000256" key="6">
    <source>
        <dbReference type="ARBA" id="ARBA00022801"/>
    </source>
</evidence>
<dbReference type="InterPro" id="IPR000086">
    <property type="entry name" value="NUDIX_hydrolase_dom"/>
</dbReference>
<feature type="binding site" evidence="9">
    <location>
        <position position="83"/>
    </location>
    <ligand>
        <name>Mg(2+)</name>
        <dbReference type="ChEBI" id="CHEBI:18420"/>
        <label>1</label>
    </ligand>
</feature>
<evidence type="ECO:0000256" key="9">
    <source>
        <dbReference type="PIRSR" id="PIRSR604385-2"/>
    </source>
</evidence>
<proteinExistence type="inferred from homology"/>
<comment type="cofactor">
    <cofactor evidence="2 9">
        <name>Mg(2+)</name>
        <dbReference type="ChEBI" id="CHEBI:18420"/>
    </cofactor>
</comment>
<keyword evidence="12" id="KW-1185">Reference proteome</keyword>
<evidence type="ECO:0000256" key="4">
    <source>
        <dbReference type="ARBA" id="ARBA00011738"/>
    </source>
</evidence>
<evidence type="ECO:0000256" key="1">
    <source>
        <dbReference type="ARBA" id="ARBA00000847"/>
    </source>
</evidence>
<evidence type="ECO:0000313" key="11">
    <source>
        <dbReference type="EMBL" id="TCZ55602.1"/>
    </source>
</evidence>
<evidence type="ECO:0000256" key="2">
    <source>
        <dbReference type="ARBA" id="ARBA00001946"/>
    </source>
</evidence>
<protein>
    <recommendedName>
        <fullName evidence="5">GDP-mannose pyrophosphatase</fullName>
    </recommendedName>
    <alternativeName>
        <fullName evidence="7">GDP-mannose hydrolase</fullName>
    </alternativeName>
    <alternativeName>
        <fullName evidence="8">GDPMK</fullName>
    </alternativeName>
</protein>
<dbReference type="GO" id="GO:0016818">
    <property type="term" value="F:hydrolase activity, acting on acid anhydrides, in phosphorus-containing anhydrides"/>
    <property type="evidence" value="ECO:0007669"/>
    <property type="project" value="InterPro"/>
</dbReference>
<sequence>MEEVEIEAVETLAEGWKPLRQYRLRQRRRDGRVQHLTREVYCMGLAAAVLPHDPGRGTVLLIRQFRLPALLHGEGPRLIEACAGMVDPGDDPATTIRKESRQELGCELDGVREVMAVYSSPGVVAEKVHLFTATYDPSRRTGPGGGLAEEGEETEVLELPLSEAWDMVQRGEIRDAKTVLLLQHLRLQG</sequence>
<feature type="domain" description="Nudix hydrolase" evidence="10">
    <location>
        <begin position="42"/>
        <end position="181"/>
    </location>
</feature>
<evidence type="ECO:0000256" key="3">
    <source>
        <dbReference type="ARBA" id="ARBA00007275"/>
    </source>
</evidence>
<organism evidence="11 12">
    <name type="scientific">Roseicella aquatilis</name>
    <dbReference type="NCBI Taxonomy" id="2527868"/>
    <lineage>
        <taxon>Bacteria</taxon>
        <taxon>Pseudomonadati</taxon>
        <taxon>Pseudomonadota</taxon>
        <taxon>Alphaproteobacteria</taxon>
        <taxon>Acetobacterales</taxon>
        <taxon>Roseomonadaceae</taxon>
        <taxon>Roseicella</taxon>
    </lineage>
</organism>
<comment type="subunit">
    <text evidence="4">Homodimer.</text>
</comment>
<reference evidence="11 12" key="1">
    <citation type="submission" date="2019-03" db="EMBL/GenBank/DDBJ databases">
        <title>Paracraurococcus aquatilis NE82 genome sequence.</title>
        <authorList>
            <person name="Zhao Y."/>
            <person name="Du Z."/>
        </authorList>
    </citation>
    <scope>NUCLEOTIDE SEQUENCE [LARGE SCALE GENOMIC DNA]</scope>
    <source>
        <strain evidence="11 12">NE82</strain>
    </source>
</reference>
<feature type="binding site" evidence="9">
    <location>
        <position position="152"/>
    </location>
    <ligand>
        <name>Mg(2+)</name>
        <dbReference type="ChEBI" id="CHEBI:18420"/>
        <label>1</label>
    </ligand>
</feature>
<dbReference type="SUPFAM" id="SSF55811">
    <property type="entry name" value="Nudix"/>
    <property type="match status" value="1"/>
</dbReference>
<dbReference type="RefSeq" id="WP_132294439.1">
    <property type="nucleotide sequence ID" value="NZ_SKBM01000026.1"/>
</dbReference>
<dbReference type="GO" id="GO:0006753">
    <property type="term" value="P:nucleoside phosphate metabolic process"/>
    <property type="evidence" value="ECO:0007669"/>
    <property type="project" value="TreeGrafter"/>
</dbReference>